<feature type="transmembrane region" description="Helical" evidence="4">
    <location>
        <begin position="51"/>
        <end position="68"/>
    </location>
</feature>
<dbReference type="Gene3D" id="1.20.1250.20">
    <property type="entry name" value="MFS general substrate transporter like domains"/>
    <property type="match status" value="2"/>
</dbReference>
<keyword evidence="1 4" id="KW-0812">Transmembrane</keyword>
<dbReference type="OrthoDB" id="182417at2"/>
<protein>
    <submittedName>
        <fullName evidence="6">Putative 3-hydroxyphenylpropionic transporter MhpT</fullName>
    </submittedName>
</protein>
<dbReference type="GO" id="GO:0022857">
    <property type="term" value="F:transmembrane transporter activity"/>
    <property type="evidence" value="ECO:0007669"/>
    <property type="project" value="InterPro"/>
</dbReference>
<organism evidence="6 7">
    <name type="scientific">Limihaloglobus sulfuriphilus</name>
    <dbReference type="NCBI Taxonomy" id="1851148"/>
    <lineage>
        <taxon>Bacteria</taxon>
        <taxon>Pseudomonadati</taxon>
        <taxon>Planctomycetota</taxon>
        <taxon>Phycisphaerae</taxon>
        <taxon>Sedimentisphaerales</taxon>
        <taxon>Sedimentisphaeraceae</taxon>
        <taxon>Limihaloglobus</taxon>
    </lineage>
</organism>
<reference evidence="7" key="1">
    <citation type="submission" date="2017-02" db="EMBL/GenBank/DDBJ databases">
        <title>Comparative genomics and description of representatives of a novel lineage of planctomycetes thriving in anoxic sediments.</title>
        <authorList>
            <person name="Spring S."/>
            <person name="Bunk B."/>
            <person name="Sproer C."/>
        </authorList>
    </citation>
    <scope>NUCLEOTIDE SEQUENCE [LARGE SCALE GENOMIC DNA]</scope>
    <source>
        <strain evidence="7">SM-Chi-D1</strain>
    </source>
</reference>
<dbReference type="PROSITE" id="PS50850">
    <property type="entry name" value="MFS"/>
    <property type="match status" value="1"/>
</dbReference>
<feature type="domain" description="Major facilitator superfamily (MFS) profile" evidence="5">
    <location>
        <begin position="13"/>
        <end position="394"/>
    </location>
</feature>
<feature type="transmembrane region" description="Helical" evidence="4">
    <location>
        <begin position="103"/>
        <end position="122"/>
    </location>
</feature>
<name>A0A1Q2MHY4_9BACT</name>
<feature type="transmembrane region" description="Helical" evidence="4">
    <location>
        <begin position="285"/>
        <end position="303"/>
    </location>
</feature>
<keyword evidence="7" id="KW-1185">Reference proteome</keyword>
<dbReference type="InterPro" id="IPR050327">
    <property type="entry name" value="Proton-linked_MCT"/>
</dbReference>
<accession>A0A1Q2MHY4</accession>
<dbReference type="InterPro" id="IPR036259">
    <property type="entry name" value="MFS_trans_sf"/>
</dbReference>
<dbReference type="AlphaFoldDB" id="A0A1Q2MHY4"/>
<proteinExistence type="predicted"/>
<keyword evidence="3 4" id="KW-0472">Membrane</keyword>
<feature type="transmembrane region" description="Helical" evidence="4">
    <location>
        <begin position="80"/>
        <end position="97"/>
    </location>
</feature>
<gene>
    <name evidence="6" type="ORF">SMSP2_02286</name>
</gene>
<dbReference type="SUPFAM" id="SSF103473">
    <property type="entry name" value="MFS general substrate transporter"/>
    <property type="match status" value="1"/>
</dbReference>
<dbReference type="KEGG" id="pbas:SMSP2_02286"/>
<dbReference type="PANTHER" id="PTHR11360">
    <property type="entry name" value="MONOCARBOXYLATE TRANSPORTER"/>
    <property type="match status" value="1"/>
</dbReference>
<dbReference type="InterPro" id="IPR020846">
    <property type="entry name" value="MFS_dom"/>
</dbReference>
<evidence type="ECO:0000256" key="1">
    <source>
        <dbReference type="ARBA" id="ARBA00022692"/>
    </source>
</evidence>
<feature type="transmembrane region" description="Helical" evidence="4">
    <location>
        <begin position="309"/>
        <end position="331"/>
    </location>
</feature>
<feature type="transmembrane region" description="Helical" evidence="4">
    <location>
        <begin position="143"/>
        <end position="164"/>
    </location>
</feature>
<feature type="transmembrane region" description="Helical" evidence="4">
    <location>
        <begin position="370"/>
        <end position="389"/>
    </location>
</feature>
<feature type="transmembrane region" description="Helical" evidence="4">
    <location>
        <begin position="220"/>
        <end position="242"/>
    </location>
</feature>
<evidence type="ECO:0000256" key="2">
    <source>
        <dbReference type="ARBA" id="ARBA00022989"/>
    </source>
</evidence>
<sequence>MDYLRFFLSNKKLISFGFFLTFFSSFGQTFLVSLYVPSIMSEFGLTNGEFGILYGAATVFSGFCLVYGGRFIDSCNLRTYTLSAVILLMASCFVVSASSHLVWVFLGFWGLRFGGQGLLSHISNTSISKFFSKRRGTALSLSVMGYSVGEACLPFVIGCTIALIGWRYSMFLNGILMGLTLVPFVFVALSDKRHRIPDQQQSRPGSKVDSVISLWKDKRFIIIVASMFILPFMTTGFLFHQLRLADEKGWAVELLTASFLGFALGRSLFSLVSGKLIDKYSALRVFPYYLSPFLAGLLILALFDSPLAAPVYLALTGITMGMSSTTTTALLAEVYGTQSLGRIRAMSVTVIVFGTALSPAIFGVLLDAGISFRLITAGSACLIACSMLANSRLKYYFESAAHKSSAKKICCEV</sequence>
<feature type="transmembrane region" description="Helical" evidence="4">
    <location>
        <begin position="343"/>
        <end position="364"/>
    </location>
</feature>
<dbReference type="Pfam" id="PF07690">
    <property type="entry name" value="MFS_1"/>
    <property type="match status" value="1"/>
</dbReference>
<dbReference type="EMBL" id="CP019646">
    <property type="protein sequence ID" value="AQQ71907.1"/>
    <property type="molecule type" value="Genomic_DNA"/>
</dbReference>
<keyword evidence="2 4" id="KW-1133">Transmembrane helix</keyword>
<evidence type="ECO:0000313" key="7">
    <source>
        <dbReference type="Proteomes" id="UP000188181"/>
    </source>
</evidence>
<dbReference type="RefSeq" id="WP_146684116.1">
    <property type="nucleotide sequence ID" value="NZ_CP019646.1"/>
</dbReference>
<dbReference type="Proteomes" id="UP000188181">
    <property type="component" value="Chromosome"/>
</dbReference>
<dbReference type="InterPro" id="IPR011701">
    <property type="entry name" value="MFS"/>
</dbReference>
<feature type="transmembrane region" description="Helical" evidence="4">
    <location>
        <begin position="254"/>
        <end position="273"/>
    </location>
</feature>
<evidence type="ECO:0000313" key="6">
    <source>
        <dbReference type="EMBL" id="AQQ71907.1"/>
    </source>
</evidence>
<feature type="transmembrane region" description="Helical" evidence="4">
    <location>
        <begin position="170"/>
        <end position="189"/>
    </location>
</feature>
<evidence type="ECO:0000256" key="3">
    <source>
        <dbReference type="ARBA" id="ARBA00023136"/>
    </source>
</evidence>
<dbReference type="STRING" id="1851148.SMSP2_02286"/>
<evidence type="ECO:0000256" key="4">
    <source>
        <dbReference type="SAM" id="Phobius"/>
    </source>
</evidence>
<evidence type="ECO:0000259" key="5">
    <source>
        <dbReference type="PROSITE" id="PS50850"/>
    </source>
</evidence>